<feature type="transmembrane region" description="Helical" evidence="6">
    <location>
        <begin position="12"/>
        <end position="30"/>
    </location>
</feature>
<gene>
    <name evidence="8" type="ORF">C8D82_10741</name>
</gene>
<dbReference type="SFLD" id="SFLDG01082">
    <property type="entry name" value="B12-binding_domain_containing"/>
    <property type="match status" value="1"/>
</dbReference>
<keyword evidence="6" id="KW-0472">Membrane</keyword>
<dbReference type="NCBIfam" id="TIGR03975">
    <property type="entry name" value="rSAM_ocin_1"/>
    <property type="match status" value="1"/>
</dbReference>
<dbReference type="AlphaFoldDB" id="A0A2U1B6H7"/>
<evidence type="ECO:0000313" key="8">
    <source>
        <dbReference type="EMBL" id="PVY44286.1"/>
    </source>
</evidence>
<comment type="caution">
    <text evidence="8">The sequence shown here is derived from an EMBL/GenBank/DDBJ whole genome shotgun (WGS) entry which is preliminary data.</text>
</comment>
<dbReference type="Gene3D" id="3.40.50.280">
    <property type="entry name" value="Cobalamin-binding domain"/>
    <property type="match status" value="1"/>
</dbReference>
<keyword evidence="3" id="KW-0479">Metal-binding</keyword>
<dbReference type="PROSITE" id="PS51918">
    <property type="entry name" value="RADICAL_SAM"/>
    <property type="match status" value="1"/>
</dbReference>
<dbReference type="PANTHER" id="PTHR43409">
    <property type="entry name" value="ANAEROBIC MAGNESIUM-PROTOPORPHYRIN IX MONOMETHYL ESTER CYCLASE-RELATED"/>
    <property type="match status" value="1"/>
</dbReference>
<comment type="cofactor">
    <cofactor evidence="1">
        <name>[4Fe-4S] cluster</name>
        <dbReference type="ChEBI" id="CHEBI:49883"/>
    </cofactor>
</comment>
<reference evidence="8 9" key="1">
    <citation type="submission" date="2018-04" db="EMBL/GenBank/DDBJ databases">
        <title>Genomic Encyclopedia of Type Strains, Phase IV (KMG-IV): sequencing the most valuable type-strain genomes for metagenomic binning, comparative biology and taxonomic classification.</title>
        <authorList>
            <person name="Goeker M."/>
        </authorList>
    </citation>
    <scope>NUCLEOTIDE SEQUENCE [LARGE SCALE GENOMIC DNA]</scope>
    <source>
        <strain evidence="8 9">DSM 14823</strain>
    </source>
</reference>
<dbReference type="OrthoDB" id="9801424at2"/>
<organism evidence="8 9">
    <name type="scientific">Victivallis vadensis</name>
    <dbReference type="NCBI Taxonomy" id="172901"/>
    <lineage>
        <taxon>Bacteria</taxon>
        <taxon>Pseudomonadati</taxon>
        <taxon>Lentisphaerota</taxon>
        <taxon>Lentisphaeria</taxon>
        <taxon>Victivallales</taxon>
        <taxon>Victivallaceae</taxon>
        <taxon>Victivallis</taxon>
    </lineage>
</organism>
<feature type="domain" description="Radical SAM core" evidence="7">
    <location>
        <begin position="266"/>
        <end position="489"/>
    </location>
</feature>
<dbReference type="InterPro" id="IPR006638">
    <property type="entry name" value="Elp3/MiaA/NifB-like_rSAM"/>
</dbReference>
<evidence type="ECO:0000256" key="5">
    <source>
        <dbReference type="ARBA" id="ARBA00023014"/>
    </source>
</evidence>
<evidence type="ECO:0000313" key="9">
    <source>
        <dbReference type="Proteomes" id="UP000245959"/>
    </source>
</evidence>
<dbReference type="InterPro" id="IPR051198">
    <property type="entry name" value="BchE-like"/>
</dbReference>
<keyword evidence="9" id="KW-1185">Reference proteome</keyword>
<evidence type="ECO:0000256" key="6">
    <source>
        <dbReference type="SAM" id="Phobius"/>
    </source>
</evidence>
<keyword evidence="2" id="KW-0949">S-adenosyl-L-methionine</keyword>
<dbReference type="SFLD" id="SFLDS00029">
    <property type="entry name" value="Radical_SAM"/>
    <property type="match status" value="1"/>
</dbReference>
<dbReference type="GeneID" id="78294601"/>
<dbReference type="InterPro" id="IPR013785">
    <property type="entry name" value="Aldolase_TIM"/>
</dbReference>
<dbReference type="GO" id="GO:0051536">
    <property type="term" value="F:iron-sulfur cluster binding"/>
    <property type="evidence" value="ECO:0007669"/>
    <property type="project" value="UniProtKB-KW"/>
</dbReference>
<keyword evidence="5" id="KW-0411">Iron-sulfur</keyword>
<dbReference type="RefSeq" id="WP_116883291.1">
    <property type="nucleotide sequence ID" value="NZ_CABMMC010000006.1"/>
</dbReference>
<evidence type="ECO:0000256" key="2">
    <source>
        <dbReference type="ARBA" id="ARBA00022691"/>
    </source>
</evidence>
<dbReference type="SUPFAM" id="SSF102114">
    <property type="entry name" value="Radical SAM enzymes"/>
    <property type="match status" value="1"/>
</dbReference>
<dbReference type="SFLD" id="SFLDF00324">
    <property type="entry name" value="bacteriocin_maturation"/>
    <property type="match status" value="1"/>
</dbReference>
<sequence>MDRFDITLVNMPFAMPLIAPLGVGVLCGALRRAGWRVRCRFANIDLAERVPEELYDYPASNGLNVDVMLADWLFTEPLFGPDPERDRRFFEILQEECDHGRLVWNGRYRSPEELLRDIPLLKREAARCVEKTAAALADGSTRIVGCSSTFFQRLASLALLKRIRELNPGVVTFLGGSDCEGEAGMEAVRSFSFVDYVFCGEGDLTVPEMTGRVLRGERSAELPFGVFDRAKAERGVPEVACVPGGAIAEPDSSDYYERIKGSRLHRAAVRKYFLESSRGCWKGQKQHCSFCGLNGERVAYRRKDPAQVLAELRRGYREFGCRIFLTADTVLDLNTMRDTLRTFGEEAPDAVISYETVSTLTEEQVRFLADCGVMVIQSGIETLHPKHIRLLNKGNGTLSSIALLKFTLENRIQVLWNMLSGIPGDSPEEYRWVMELIPKLAHLPGPNWGAIRFDKFSLYWKEPERFGLKLVPMKGYRALMPEDSVCFERWALFYDNLNPAARTGQQEIADVRKAVEAWYQDSHPAKYHLEFTAPDRLRDTRPGAPAAEYRLSPEEQAVLQAARSPVDRAAVEALPGNPARAIEKMKEYGYLIEVENRLLALPLIPPGAERIEKSRVRYRSLFRGQTLPAATAWEEGSFIQVGR</sequence>
<dbReference type="GO" id="GO:0005829">
    <property type="term" value="C:cytosol"/>
    <property type="evidence" value="ECO:0007669"/>
    <property type="project" value="TreeGrafter"/>
</dbReference>
<proteinExistence type="predicted"/>
<name>A0A2U1B6H7_9BACT</name>
<dbReference type="SMART" id="SM00729">
    <property type="entry name" value="Elp3"/>
    <property type="match status" value="1"/>
</dbReference>
<dbReference type="PANTHER" id="PTHR43409:SF7">
    <property type="entry name" value="BLL1977 PROTEIN"/>
    <property type="match status" value="1"/>
</dbReference>
<accession>A0A2U1B6H7</accession>
<dbReference type="InterPro" id="IPR058240">
    <property type="entry name" value="rSAM_sf"/>
</dbReference>
<dbReference type="EMBL" id="QEKH01000007">
    <property type="protein sequence ID" value="PVY44286.1"/>
    <property type="molecule type" value="Genomic_DNA"/>
</dbReference>
<dbReference type="GO" id="GO:0046872">
    <property type="term" value="F:metal ion binding"/>
    <property type="evidence" value="ECO:0007669"/>
    <property type="project" value="UniProtKB-KW"/>
</dbReference>
<evidence type="ECO:0000256" key="4">
    <source>
        <dbReference type="ARBA" id="ARBA00023004"/>
    </source>
</evidence>
<dbReference type="InterPro" id="IPR023984">
    <property type="entry name" value="rSAM_ocin_1"/>
</dbReference>
<keyword evidence="4" id="KW-0408">Iron</keyword>
<dbReference type="Pfam" id="PF04055">
    <property type="entry name" value="Radical_SAM"/>
    <property type="match status" value="1"/>
</dbReference>
<dbReference type="Proteomes" id="UP000245959">
    <property type="component" value="Unassembled WGS sequence"/>
</dbReference>
<keyword evidence="6" id="KW-1133">Transmembrane helix</keyword>
<dbReference type="InterPro" id="IPR007197">
    <property type="entry name" value="rSAM"/>
</dbReference>
<evidence type="ECO:0000256" key="1">
    <source>
        <dbReference type="ARBA" id="ARBA00001966"/>
    </source>
</evidence>
<keyword evidence="6" id="KW-0812">Transmembrane</keyword>
<dbReference type="Gene3D" id="3.20.20.70">
    <property type="entry name" value="Aldolase class I"/>
    <property type="match status" value="1"/>
</dbReference>
<dbReference type="GO" id="GO:0003824">
    <property type="term" value="F:catalytic activity"/>
    <property type="evidence" value="ECO:0007669"/>
    <property type="project" value="InterPro"/>
</dbReference>
<evidence type="ECO:0000256" key="3">
    <source>
        <dbReference type="ARBA" id="ARBA00022723"/>
    </source>
</evidence>
<protein>
    <submittedName>
        <fullName evidence="8">Magnesium-protoporphyrin IX monomethyl ester (Oxidative) cyclase</fullName>
    </submittedName>
</protein>
<evidence type="ECO:0000259" key="7">
    <source>
        <dbReference type="PROSITE" id="PS51918"/>
    </source>
</evidence>